<dbReference type="InterPro" id="IPR009078">
    <property type="entry name" value="Ferritin-like_SF"/>
</dbReference>
<dbReference type="InterPro" id="IPR012348">
    <property type="entry name" value="RNR-like"/>
</dbReference>
<name>A0A7V4E5I8_9DEIN</name>
<dbReference type="GO" id="GO:0009263">
    <property type="term" value="P:deoxyribonucleotide biosynthetic process"/>
    <property type="evidence" value="ECO:0007669"/>
    <property type="project" value="InterPro"/>
</dbReference>
<gene>
    <name evidence="2" type="ORF">ENU54_02925</name>
</gene>
<dbReference type="Gene3D" id="1.10.620.20">
    <property type="entry name" value="Ribonucleotide Reductase, subunit A"/>
    <property type="match status" value="1"/>
</dbReference>
<reference evidence="2" key="1">
    <citation type="journal article" date="2020" name="mSystems">
        <title>Genome- and Community-Level Interaction Insights into Carbon Utilization and Element Cycling Functions of Hydrothermarchaeota in Hydrothermal Sediment.</title>
        <authorList>
            <person name="Zhou Z."/>
            <person name="Liu Y."/>
            <person name="Xu W."/>
            <person name="Pan J."/>
            <person name="Luo Z.H."/>
            <person name="Li M."/>
        </authorList>
    </citation>
    <scope>NUCLEOTIDE SEQUENCE [LARGE SCALE GENOMIC DNA]</scope>
    <source>
        <strain evidence="2">SpSt-679</strain>
    </source>
</reference>
<accession>A0A7V4E5I8</accession>
<dbReference type="EMBL" id="DTCX01000169">
    <property type="protein sequence ID" value="HGL49546.1"/>
    <property type="molecule type" value="Genomic_DNA"/>
</dbReference>
<evidence type="ECO:0000256" key="1">
    <source>
        <dbReference type="ARBA" id="ARBA00001962"/>
    </source>
</evidence>
<sequence>MRTGFHTVERGLREGFPLRLYQKAKRLFWDPATLDFQQDRATFQNLPPEGQDLVLRLASLFLGGEEAATLDLLPLVARVAREGRLEEEMYLTTFLLEEAKHVEFFARFLAEVGGQKGNLARYHGPHYRRIFQEILPESMERLWQDGSPEAQVEAALTYNVVVEGVLAETGYQGFYRLTERLEAAGQAMPGTLAGIRNVQRDESRHIAYGLYLIARHLGEHPGLWGRVEGRLALLLPEAMGVVGELFAAYPEGAPLGLSPEEFFAYASSQFQARMRLLEKARAVGTAALEDL</sequence>
<protein>
    <submittedName>
        <fullName evidence="2">R2-like ligand-binding oxidase</fullName>
    </submittedName>
</protein>
<dbReference type="GO" id="GO:0016491">
    <property type="term" value="F:oxidoreductase activity"/>
    <property type="evidence" value="ECO:0007669"/>
    <property type="project" value="InterPro"/>
</dbReference>
<proteinExistence type="predicted"/>
<comment type="cofactor">
    <cofactor evidence="1">
        <name>Fe cation</name>
        <dbReference type="ChEBI" id="CHEBI:24875"/>
    </cofactor>
</comment>
<dbReference type="AlphaFoldDB" id="A0A7V4E5I8"/>
<organism evidence="2">
    <name type="scientific">Thermus tengchongensis</name>
    <dbReference type="NCBI Taxonomy" id="1214928"/>
    <lineage>
        <taxon>Bacteria</taxon>
        <taxon>Thermotogati</taxon>
        <taxon>Deinococcota</taxon>
        <taxon>Deinococci</taxon>
        <taxon>Thermales</taxon>
        <taxon>Thermaceae</taxon>
        <taxon>Thermus</taxon>
    </lineage>
</organism>
<dbReference type="InterPro" id="IPR000358">
    <property type="entry name" value="RNR_small_fam"/>
</dbReference>
<comment type="caution">
    <text evidence="2">The sequence shown here is derived from an EMBL/GenBank/DDBJ whole genome shotgun (WGS) entry which is preliminary data.</text>
</comment>
<dbReference type="NCBIfam" id="NF006200">
    <property type="entry name" value="PRK08326.1-3"/>
    <property type="match status" value="1"/>
</dbReference>
<dbReference type="SUPFAM" id="SSF47240">
    <property type="entry name" value="Ferritin-like"/>
    <property type="match status" value="1"/>
</dbReference>
<evidence type="ECO:0000313" key="2">
    <source>
        <dbReference type="EMBL" id="HGL49546.1"/>
    </source>
</evidence>
<dbReference type="Pfam" id="PF00268">
    <property type="entry name" value="Ribonuc_red_sm"/>
    <property type="match status" value="1"/>
</dbReference>